<dbReference type="Proteomes" id="UP001465976">
    <property type="component" value="Unassembled WGS sequence"/>
</dbReference>
<evidence type="ECO:0000313" key="2">
    <source>
        <dbReference type="Proteomes" id="UP001465976"/>
    </source>
</evidence>
<proteinExistence type="predicted"/>
<gene>
    <name evidence="1" type="ORF">V5O48_017820</name>
</gene>
<name>A0ABR3EMX4_9AGAR</name>
<reference evidence="1 2" key="1">
    <citation type="submission" date="2024-02" db="EMBL/GenBank/DDBJ databases">
        <title>A draft genome for the cacao thread blight pathogen Marasmius crinis-equi.</title>
        <authorList>
            <person name="Cohen S.P."/>
            <person name="Baruah I.K."/>
            <person name="Amoako-Attah I."/>
            <person name="Bukari Y."/>
            <person name="Meinhardt L.W."/>
            <person name="Bailey B.A."/>
        </authorList>
    </citation>
    <scope>NUCLEOTIDE SEQUENCE [LARGE SCALE GENOMIC DNA]</scope>
    <source>
        <strain evidence="1 2">GH-76</strain>
    </source>
</reference>
<dbReference type="EMBL" id="JBAHYK010002912">
    <property type="protein sequence ID" value="KAL0564233.1"/>
    <property type="molecule type" value="Genomic_DNA"/>
</dbReference>
<sequence>MSGFCNSAFKTWGGCLHAYYQDHIRQLLAHDETLTLPFPNSIFTAAAFNFGPQTVCNIHTDYANLPFGWCSIWSMGNFNHKKGGHLVLLNLHMVIEFPSGSLTLLTSGSCRHGNTCIQPHETRYSWMQFSAGQLFGYMDRRFQTEYSLRESIKGNDEELEREAQRKNECWHMGVGLFSNISGFGEVEAVD</sequence>
<evidence type="ECO:0000313" key="1">
    <source>
        <dbReference type="EMBL" id="KAL0564233.1"/>
    </source>
</evidence>
<dbReference type="Gene3D" id="3.60.130.30">
    <property type="match status" value="1"/>
</dbReference>
<keyword evidence="2" id="KW-1185">Reference proteome</keyword>
<protein>
    <submittedName>
        <fullName evidence="1">Uncharacterized protein</fullName>
    </submittedName>
</protein>
<accession>A0ABR3EMX4</accession>
<comment type="caution">
    <text evidence="1">The sequence shown here is derived from an EMBL/GenBank/DDBJ whole genome shotgun (WGS) entry which is preliminary data.</text>
</comment>
<organism evidence="1 2">
    <name type="scientific">Marasmius crinis-equi</name>
    <dbReference type="NCBI Taxonomy" id="585013"/>
    <lineage>
        <taxon>Eukaryota</taxon>
        <taxon>Fungi</taxon>
        <taxon>Dikarya</taxon>
        <taxon>Basidiomycota</taxon>
        <taxon>Agaricomycotina</taxon>
        <taxon>Agaricomycetes</taxon>
        <taxon>Agaricomycetidae</taxon>
        <taxon>Agaricales</taxon>
        <taxon>Marasmiineae</taxon>
        <taxon>Marasmiaceae</taxon>
        <taxon>Marasmius</taxon>
    </lineage>
</organism>